<dbReference type="Gene3D" id="1.25.40.10">
    <property type="entry name" value="Tetratricopeptide repeat domain"/>
    <property type="match status" value="3"/>
</dbReference>
<dbReference type="EMBL" id="JAINUF010000005">
    <property type="protein sequence ID" value="KAJ8361528.1"/>
    <property type="molecule type" value="Genomic_DNA"/>
</dbReference>
<evidence type="ECO:0000313" key="6">
    <source>
        <dbReference type="Proteomes" id="UP001152622"/>
    </source>
</evidence>
<organism evidence="5 6">
    <name type="scientific">Synaphobranchus kaupii</name>
    <name type="common">Kaup's arrowtooth eel</name>
    <dbReference type="NCBI Taxonomy" id="118154"/>
    <lineage>
        <taxon>Eukaryota</taxon>
        <taxon>Metazoa</taxon>
        <taxon>Chordata</taxon>
        <taxon>Craniata</taxon>
        <taxon>Vertebrata</taxon>
        <taxon>Euteleostomi</taxon>
        <taxon>Actinopterygii</taxon>
        <taxon>Neopterygii</taxon>
        <taxon>Teleostei</taxon>
        <taxon>Anguilliformes</taxon>
        <taxon>Synaphobranchidae</taxon>
        <taxon>Synaphobranchus</taxon>
    </lineage>
</organism>
<keyword evidence="6" id="KW-1185">Reference proteome</keyword>
<comment type="caution">
    <text evidence="5">The sequence shown here is derived from an EMBL/GenBank/DDBJ whole genome shotgun (WGS) entry which is preliminary data.</text>
</comment>
<keyword evidence="2 4" id="KW-0802">TPR repeat</keyword>
<dbReference type="GO" id="GO:0051607">
    <property type="term" value="P:defense response to virus"/>
    <property type="evidence" value="ECO:0007669"/>
    <property type="project" value="TreeGrafter"/>
</dbReference>
<dbReference type="PROSITE" id="PS50005">
    <property type="entry name" value="TPR"/>
    <property type="match status" value="1"/>
</dbReference>
<comment type="similarity">
    <text evidence="3">Belongs to the IFIT family.</text>
</comment>
<proteinExistence type="inferred from homology"/>
<dbReference type="AlphaFoldDB" id="A0A9Q1FMI9"/>
<evidence type="ECO:0000256" key="4">
    <source>
        <dbReference type="PROSITE-ProRule" id="PRU00339"/>
    </source>
</evidence>
<evidence type="ECO:0000256" key="2">
    <source>
        <dbReference type="ARBA" id="ARBA00022803"/>
    </source>
</evidence>
<dbReference type="SMART" id="SM00028">
    <property type="entry name" value="TPR"/>
    <property type="match status" value="5"/>
</dbReference>
<dbReference type="InterPro" id="IPR011990">
    <property type="entry name" value="TPR-like_helical_dom_sf"/>
</dbReference>
<reference evidence="5" key="1">
    <citation type="journal article" date="2023" name="Science">
        <title>Genome structures resolve the early diversification of teleost fishes.</title>
        <authorList>
            <person name="Parey E."/>
            <person name="Louis A."/>
            <person name="Montfort J."/>
            <person name="Bouchez O."/>
            <person name="Roques C."/>
            <person name="Iampietro C."/>
            <person name="Lluch J."/>
            <person name="Castinel A."/>
            <person name="Donnadieu C."/>
            <person name="Desvignes T."/>
            <person name="Floi Bucao C."/>
            <person name="Jouanno E."/>
            <person name="Wen M."/>
            <person name="Mejri S."/>
            <person name="Dirks R."/>
            <person name="Jansen H."/>
            <person name="Henkel C."/>
            <person name="Chen W.J."/>
            <person name="Zahm M."/>
            <person name="Cabau C."/>
            <person name="Klopp C."/>
            <person name="Thompson A.W."/>
            <person name="Robinson-Rechavi M."/>
            <person name="Braasch I."/>
            <person name="Lecointre G."/>
            <person name="Bobe J."/>
            <person name="Postlethwait J.H."/>
            <person name="Berthelot C."/>
            <person name="Roest Crollius H."/>
            <person name="Guiguen Y."/>
        </authorList>
    </citation>
    <scope>NUCLEOTIDE SEQUENCE</scope>
    <source>
        <strain evidence="5">WJC10195</strain>
    </source>
</reference>
<gene>
    <name evidence="5" type="ORF">SKAU_G00180530</name>
</gene>
<dbReference type="Proteomes" id="UP001152622">
    <property type="component" value="Chromosome 5"/>
</dbReference>
<protein>
    <submittedName>
        <fullName evidence="5">Uncharacterized protein</fullName>
    </submittedName>
</protein>
<evidence type="ECO:0000256" key="1">
    <source>
        <dbReference type="ARBA" id="ARBA00022737"/>
    </source>
</evidence>
<dbReference type="GO" id="GO:0005829">
    <property type="term" value="C:cytosol"/>
    <property type="evidence" value="ECO:0007669"/>
    <property type="project" value="TreeGrafter"/>
</dbReference>
<evidence type="ECO:0000256" key="3">
    <source>
        <dbReference type="ARBA" id="ARBA00038336"/>
    </source>
</evidence>
<dbReference type="InterPro" id="IPR019734">
    <property type="entry name" value="TPR_rpt"/>
</dbReference>
<dbReference type="OrthoDB" id="10043504at2759"/>
<feature type="repeat" description="TPR" evidence="4">
    <location>
        <begin position="257"/>
        <end position="290"/>
    </location>
</feature>
<keyword evidence="1" id="KW-0677">Repeat</keyword>
<dbReference type="Pfam" id="PF13424">
    <property type="entry name" value="TPR_12"/>
    <property type="match status" value="1"/>
</dbReference>
<name>A0A9Q1FMI9_SYNKA</name>
<evidence type="ECO:0000313" key="5">
    <source>
        <dbReference type="EMBL" id="KAJ8361528.1"/>
    </source>
</evidence>
<dbReference type="PANTHER" id="PTHR10271">
    <property type="entry name" value="INTERFERON-INDUCED PROTEIN WITH TETRATRICOPEPTIDE REPEATS"/>
    <property type="match status" value="1"/>
</dbReference>
<accession>A0A9Q1FMI9</accession>
<dbReference type="FunFam" id="1.25.40.10:FF:000032">
    <property type="entry name" value="Interferon-induced protein with tetratricopeptide repeats 5"/>
    <property type="match status" value="1"/>
</dbReference>
<sequence length="447" mass="52006">MSAGSGEENDNLRSDLEELECHFTWGLTVQDADLNFLEAKFRDVVSLPEDSLPQEINLKGRTYNHLAYVKHLQGCNQEALGYLRKAVEENADNAMSCIVTYGNLAWVHHLMGDDREAETYLRRLKEINESFPTPPPAALHREVFGEKAWSLLRFSKNHYQDAKECFYEALQREPDDKEWNTGYAFSLFRLDGWRSRSGKPILFSKLETVKQLERALQLDPDNGVIIVYLARVFQYNGEKKETWDHMIKALEVSPNNLSVVLRVGTFLRKVEKYDRALDALNTMLTIAPDSARLHNEISKNYRGKAISGNELPDDQKLIRRCIFYKEETLRLNPSYFYPQLELAMRYAEVKEVERADRMFKEMFARPDLKPADRQALHRMYGDFQKYHMHSISTAVTHYMEGMRLQNISTDWKVCHERLLKIKESAETSMRTEIEEFLSVQLTTGATH</sequence>
<dbReference type="SUPFAM" id="SSF48452">
    <property type="entry name" value="TPR-like"/>
    <property type="match status" value="2"/>
</dbReference>
<dbReference type="PANTHER" id="PTHR10271:SF25">
    <property type="entry name" value="INTERFERON-INDUCED PROTEIN WITH TETRATRICOPEPTIDE REPEATS 8"/>
    <property type="match status" value="1"/>
</dbReference>